<protein>
    <submittedName>
        <fullName evidence="2">Uncharacterized protein</fullName>
    </submittedName>
</protein>
<dbReference type="AlphaFoldDB" id="A0A8T0RHR4"/>
<reference evidence="2" key="1">
    <citation type="submission" date="2020-05" db="EMBL/GenBank/DDBJ databases">
        <title>WGS assembly of Panicum virgatum.</title>
        <authorList>
            <person name="Lovell J.T."/>
            <person name="Jenkins J."/>
            <person name="Shu S."/>
            <person name="Juenger T.E."/>
            <person name="Schmutz J."/>
        </authorList>
    </citation>
    <scope>NUCLEOTIDE SEQUENCE</scope>
    <source>
        <strain evidence="2">AP13</strain>
    </source>
</reference>
<dbReference type="Proteomes" id="UP000823388">
    <property type="component" value="Chromosome 6K"/>
</dbReference>
<comment type="caution">
    <text evidence="2">The sequence shown here is derived from an EMBL/GenBank/DDBJ whole genome shotgun (WGS) entry which is preliminary data.</text>
</comment>
<proteinExistence type="predicted"/>
<evidence type="ECO:0000313" key="2">
    <source>
        <dbReference type="EMBL" id="KAG2585547.1"/>
    </source>
</evidence>
<feature type="compositionally biased region" description="Basic residues" evidence="1">
    <location>
        <begin position="57"/>
        <end position="66"/>
    </location>
</feature>
<sequence length="188" mass="21239">MILVRSTAAMLHCRLWIRRRPIINITLRPTKANSAQLPTFAQLLSLPGFFLKKKTAFASRHQRRRPNSTAKPSSLTASGHRTEEDELRQRRRGQRCWQRPWLGAALCGCARKDGDNRSAGGCSSSSQQQRAAAEQQARVQQQPRVQQPPAERQQRGRSSRKQRKSDQPNTVGKRLSASMPLGKQCFEA</sequence>
<accession>A0A8T0RHR4</accession>
<keyword evidence="3" id="KW-1185">Reference proteome</keyword>
<feature type="compositionally biased region" description="Polar residues" evidence="1">
    <location>
        <begin position="67"/>
        <end position="79"/>
    </location>
</feature>
<dbReference type="EMBL" id="CM029047">
    <property type="protein sequence ID" value="KAG2585547.1"/>
    <property type="molecule type" value="Genomic_DNA"/>
</dbReference>
<evidence type="ECO:0000256" key="1">
    <source>
        <dbReference type="SAM" id="MobiDB-lite"/>
    </source>
</evidence>
<evidence type="ECO:0000313" key="3">
    <source>
        <dbReference type="Proteomes" id="UP000823388"/>
    </source>
</evidence>
<name>A0A8T0RHR4_PANVG</name>
<organism evidence="2 3">
    <name type="scientific">Panicum virgatum</name>
    <name type="common">Blackwell switchgrass</name>
    <dbReference type="NCBI Taxonomy" id="38727"/>
    <lineage>
        <taxon>Eukaryota</taxon>
        <taxon>Viridiplantae</taxon>
        <taxon>Streptophyta</taxon>
        <taxon>Embryophyta</taxon>
        <taxon>Tracheophyta</taxon>
        <taxon>Spermatophyta</taxon>
        <taxon>Magnoliopsida</taxon>
        <taxon>Liliopsida</taxon>
        <taxon>Poales</taxon>
        <taxon>Poaceae</taxon>
        <taxon>PACMAD clade</taxon>
        <taxon>Panicoideae</taxon>
        <taxon>Panicodae</taxon>
        <taxon>Paniceae</taxon>
        <taxon>Panicinae</taxon>
        <taxon>Panicum</taxon>
        <taxon>Panicum sect. Hiantes</taxon>
    </lineage>
</organism>
<feature type="region of interest" description="Disordered" evidence="1">
    <location>
        <begin position="57"/>
        <end position="92"/>
    </location>
</feature>
<feature type="region of interest" description="Disordered" evidence="1">
    <location>
        <begin position="117"/>
        <end position="188"/>
    </location>
</feature>
<feature type="compositionally biased region" description="Low complexity" evidence="1">
    <location>
        <begin position="127"/>
        <end position="151"/>
    </location>
</feature>
<gene>
    <name evidence="2" type="ORF">PVAP13_6KG397201</name>
</gene>